<evidence type="ECO:0000313" key="3">
    <source>
        <dbReference type="EMBL" id="MBB2144006.1"/>
    </source>
</evidence>
<gene>
    <name evidence="3" type="ORF">GM921_00785</name>
</gene>
<keyword evidence="4" id="KW-1185">Reference proteome</keyword>
<dbReference type="EMBL" id="WNXD01000001">
    <property type="protein sequence ID" value="MBB2144006.1"/>
    <property type="molecule type" value="Genomic_DNA"/>
</dbReference>
<reference evidence="3" key="1">
    <citation type="submission" date="2019-11" db="EMBL/GenBank/DDBJ databases">
        <title>Description of Pedobacter sp. LMG 31464T.</title>
        <authorList>
            <person name="Carlier A."/>
            <person name="Qi S."/>
            <person name="Vandamme P."/>
        </authorList>
    </citation>
    <scope>NUCLEOTIDE SEQUENCE</scope>
    <source>
        <strain evidence="3">LMG 31464</strain>
    </source>
</reference>
<dbReference type="PANTHER" id="PTHR37299">
    <property type="entry name" value="TRANSCRIPTIONAL REGULATOR-RELATED"/>
    <property type="match status" value="1"/>
</dbReference>
<dbReference type="InterPro" id="IPR046947">
    <property type="entry name" value="LytR-like"/>
</dbReference>
<comment type="caution">
    <text evidence="3">The sequence shown here is derived from an EMBL/GenBank/DDBJ whole genome shotgun (WGS) entry which is preliminary data.</text>
</comment>
<dbReference type="GO" id="GO:0003677">
    <property type="term" value="F:DNA binding"/>
    <property type="evidence" value="ECO:0007669"/>
    <property type="project" value="InterPro"/>
</dbReference>
<dbReference type="GO" id="GO:0000156">
    <property type="term" value="F:phosphorelay response regulator activity"/>
    <property type="evidence" value="ECO:0007669"/>
    <property type="project" value="InterPro"/>
</dbReference>
<evidence type="ECO:0000259" key="2">
    <source>
        <dbReference type="PROSITE" id="PS50930"/>
    </source>
</evidence>
<dbReference type="Gene3D" id="2.40.50.1020">
    <property type="entry name" value="LytTr DNA-binding domain"/>
    <property type="match status" value="1"/>
</dbReference>
<keyword evidence="1" id="KW-0812">Transmembrane</keyword>
<dbReference type="SMART" id="SM00850">
    <property type="entry name" value="LytTR"/>
    <property type="match status" value="1"/>
</dbReference>
<sequence length="143" mass="16685">MKTDTKGIKEVKIFYKDIVYIEAQHNHVIVYLENNKQHVVFNTMKDMEENLPFALFSRIHKSFIINDDKISYIEGNAVILNDNTKLKIVIGNTFRKAFIEKKNKRVIKGNKSKIKEEIMVGLLLPLTLMLTNLVNLVNELNFF</sequence>
<dbReference type="Pfam" id="PF04397">
    <property type="entry name" value="LytTR"/>
    <property type="match status" value="1"/>
</dbReference>
<organism evidence="3 4">
    <name type="scientific">Pedobacter planticolens</name>
    <dbReference type="NCBI Taxonomy" id="2679964"/>
    <lineage>
        <taxon>Bacteria</taxon>
        <taxon>Pseudomonadati</taxon>
        <taxon>Bacteroidota</taxon>
        <taxon>Sphingobacteriia</taxon>
        <taxon>Sphingobacteriales</taxon>
        <taxon>Sphingobacteriaceae</taxon>
        <taxon>Pedobacter</taxon>
    </lineage>
</organism>
<dbReference type="InterPro" id="IPR007492">
    <property type="entry name" value="LytTR_DNA-bd_dom"/>
</dbReference>
<keyword evidence="1" id="KW-0472">Membrane</keyword>
<keyword evidence="1" id="KW-1133">Transmembrane helix</keyword>
<dbReference type="AlphaFoldDB" id="A0A923DUB9"/>
<accession>A0A923DUB9</accession>
<dbReference type="PROSITE" id="PS50930">
    <property type="entry name" value="HTH_LYTTR"/>
    <property type="match status" value="1"/>
</dbReference>
<dbReference type="PANTHER" id="PTHR37299:SF1">
    <property type="entry name" value="STAGE 0 SPORULATION PROTEIN A HOMOLOG"/>
    <property type="match status" value="1"/>
</dbReference>
<proteinExistence type="predicted"/>
<dbReference type="RefSeq" id="WP_182920708.1">
    <property type="nucleotide sequence ID" value="NZ_WNXD01000001.1"/>
</dbReference>
<name>A0A923DUB9_9SPHI</name>
<evidence type="ECO:0000256" key="1">
    <source>
        <dbReference type="SAM" id="Phobius"/>
    </source>
</evidence>
<feature type="domain" description="HTH LytTR-type" evidence="2">
    <location>
        <begin position="1"/>
        <end position="74"/>
    </location>
</feature>
<dbReference type="Proteomes" id="UP000601055">
    <property type="component" value="Unassembled WGS sequence"/>
</dbReference>
<feature type="transmembrane region" description="Helical" evidence="1">
    <location>
        <begin position="118"/>
        <end position="137"/>
    </location>
</feature>
<evidence type="ECO:0000313" key="4">
    <source>
        <dbReference type="Proteomes" id="UP000601055"/>
    </source>
</evidence>
<protein>
    <recommendedName>
        <fullName evidence="2">HTH LytTR-type domain-containing protein</fullName>
    </recommendedName>
</protein>